<proteinExistence type="predicted"/>
<comment type="caution">
    <text evidence="2">The sequence shown here is derived from an EMBL/GenBank/DDBJ whole genome shotgun (WGS) entry which is preliminary data.</text>
</comment>
<evidence type="ECO:0000313" key="3">
    <source>
        <dbReference type="Proteomes" id="UP000314294"/>
    </source>
</evidence>
<organism evidence="2 3">
    <name type="scientific">Liparis tanakae</name>
    <name type="common">Tanaka's snailfish</name>
    <dbReference type="NCBI Taxonomy" id="230148"/>
    <lineage>
        <taxon>Eukaryota</taxon>
        <taxon>Metazoa</taxon>
        <taxon>Chordata</taxon>
        <taxon>Craniata</taxon>
        <taxon>Vertebrata</taxon>
        <taxon>Euteleostomi</taxon>
        <taxon>Actinopterygii</taxon>
        <taxon>Neopterygii</taxon>
        <taxon>Teleostei</taxon>
        <taxon>Neoteleostei</taxon>
        <taxon>Acanthomorphata</taxon>
        <taxon>Eupercaria</taxon>
        <taxon>Perciformes</taxon>
        <taxon>Cottioidei</taxon>
        <taxon>Cottales</taxon>
        <taxon>Liparidae</taxon>
        <taxon>Liparis</taxon>
    </lineage>
</organism>
<gene>
    <name evidence="2" type="ORF">EYF80_010982</name>
</gene>
<dbReference type="AlphaFoldDB" id="A0A4Z2INK6"/>
<name>A0A4Z2INK6_9TELE</name>
<reference evidence="2 3" key="1">
    <citation type="submission" date="2019-03" db="EMBL/GenBank/DDBJ databases">
        <title>First draft genome of Liparis tanakae, snailfish: a comprehensive survey of snailfish specific genes.</title>
        <authorList>
            <person name="Kim W."/>
            <person name="Song I."/>
            <person name="Jeong J.-H."/>
            <person name="Kim D."/>
            <person name="Kim S."/>
            <person name="Ryu S."/>
            <person name="Song J.Y."/>
            <person name="Lee S.K."/>
        </authorList>
    </citation>
    <scope>NUCLEOTIDE SEQUENCE [LARGE SCALE GENOMIC DNA]</scope>
    <source>
        <tissue evidence="2">Muscle</tissue>
    </source>
</reference>
<accession>A0A4Z2INK6</accession>
<evidence type="ECO:0000313" key="2">
    <source>
        <dbReference type="EMBL" id="TNN78812.1"/>
    </source>
</evidence>
<keyword evidence="3" id="KW-1185">Reference proteome</keyword>
<sequence length="65" mass="7342">MEGRREGGKEGRREGGKEVDWKHQGHGVDVGLLEGLDVLQVESGLQHLRSHVARRAHLRHRDTGR</sequence>
<dbReference type="Proteomes" id="UP000314294">
    <property type="component" value="Unassembled WGS sequence"/>
</dbReference>
<protein>
    <submittedName>
        <fullName evidence="2">Uncharacterized protein</fullName>
    </submittedName>
</protein>
<evidence type="ECO:0000256" key="1">
    <source>
        <dbReference type="SAM" id="MobiDB-lite"/>
    </source>
</evidence>
<dbReference type="EMBL" id="SRLO01000070">
    <property type="protein sequence ID" value="TNN78812.1"/>
    <property type="molecule type" value="Genomic_DNA"/>
</dbReference>
<feature type="region of interest" description="Disordered" evidence="1">
    <location>
        <begin position="1"/>
        <end position="23"/>
    </location>
</feature>